<reference evidence="9" key="1">
    <citation type="submission" date="2021-01" db="EMBL/GenBank/DDBJ databases">
        <authorList>
            <person name="Corre E."/>
            <person name="Pelletier E."/>
            <person name="Niang G."/>
            <person name="Scheremetjew M."/>
            <person name="Finn R."/>
            <person name="Kale V."/>
            <person name="Holt S."/>
            <person name="Cochrane G."/>
            <person name="Meng A."/>
            <person name="Brown T."/>
            <person name="Cohen L."/>
        </authorList>
    </citation>
    <scope>NUCLEOTIDE SEQUENCE</scope>
    <source>
        <strain evidence="9">CCMP2058</strain>
    </source>
</reference>
<evidence type="ECO:0000256" key="3">
    <source>
        <dbReference type="ARBA" id="ARBA00023125"/>
    </source>
</evidence>
<accession>A0A7S0D0C8</accession>
<dbReference type="GO" id="GO:0003677">
    <property type="term" value="F:DNA binding"/>
    <property type="evidence" value="ECO:0007669"/>
    <property type="project" value="UniProtKB-KW"/>
</dbReference>
<dbReference type="Gene3D" id="1.10.10.60">
    <property type="entry name" value="Homeodomain-like"/>
    <property type="match status" value="1"/>
</dbReference>
<dbReference type="PROSITE" id="PS51293">
    <property type="entry name" value="SANT"/>
    <property type="match status" value="1"/>
</dbReference>
<dbReference type="InterPro" id="IPR001005">
    <property type="entry name" value="SANT/Myb"/>
</dbReference>
<evidence type="ECO:0000313" key="9">
    <source>
        <dbReference type="EMBL" id="CAD8439537.1"/>
    </source>
</evidence>
<feature type="domain" description="HTH myb-type" evidence="8">
    <location>
        <begin position="42"/>
        <end position="91"/>
    </location>
</feature>
<comment type="subcellular location">
    <subcellularLocation>
        <location evidence="1">Nucleus</location>
    </subcellularLocation>
</comment>
<dbReference type="PROSITE" id="PS50090">
    <property type="entry name" value="MYB_LIKE"/>
    <property type="match status" value="1"/>
</dbReference>
<dbReference type="Pfam" id="PF00249">
    <property type="entry name" value="Myb_DNA-binding"/>
    <property type="match status" value="1"/>
</dbReference>
<dbReference type="InterPro" id="IPR009057">
    <property type="entry name" value="Homeodomain-like_sf"/>
</dbReference>
<organism evidence="9">
    <name type="scientific">Amorphochlora amoebiformis</name>
    <dbReference type="NCBI Taxonomy" id="1561963"/>
    <lineage>
        <taxon>Eukaryota</taxon>
        <taxon>Sar</taxon>
        <taxon>Rhizaria</taxon>
        <taxon>Cercozoa</taxon>
        <taxon>Chlorarachniophyceae</taxon>
        <taxon>Amorphochlora</taxon>
    </lineage>
</organism>
<evidence type="ECO:0000259" key="7">
    <source>
        <dbReference type="PROSITE" id="PS51293"/>
    </source>
</evidence>
<dbReference type="NCBIfam" id="TIGR01557">
    <property type="entry name" value="myb_SHAQKYF"/>
    <property type="match status" value="1"/>
</dbReference>
<dbReference type="FunFam" id="1.10.10.60:FF:000023">
    <property type="entry name" value="protein REVEILLE 6 isoform X1"/>
    <property type="match status" value="1"/>
</dbReference>
<feature type="domain" description="SANT" evidence="7">
    <location>
        <begin position="45"/>
        <end position="95"/>
    </location>
</feature>
<evidence type="ECO:0000256" key="1">
    <source>
        <dbReference type="ARBA" id="ARBA00004123"/>
    </source>
</evidence>
<dbReference type="GO" id="GO:0005634">
    <property type="term" value="C:nucleus"/>
    <property type="evidence" value="ECO:0007669"/>
    <property type="project" value="UniProtKB-SubCell"/>
</dbReference>
<keyword evidence="3" id="KW-0238">DNA-binding</keyword>
<dbReference type="SMART" id="SM00717">
    <property type="entry name" value="SANT"/>
    <property type="match status" value="1"/>
</dbReference>
<evidence type="ECO:0000259" key="8">
    <source>
        <dbReference type="PROSITE" id="PS51294"/>
    </source>
</evidence>
<evidence type="ECO:0000256" key="5">
    <source>
        <dbReference type="ARBA" id="ARBA00023242"/>
    </source>
</evidence>
<evidence type="ECO:0000256" key="4">
    <source>
        <dbReference type="ARBA" id="ARBA00023163"/>
    </source>
</evidence>
<dbReference type="PANTHER" id="PTHR12802">
    <property type="entry name" value="SWI/SNF COMPLEX-RELATED"/>
    <property type="match status" value="1"/>
</dbReference>
<dbReference type="PANTHER" id="PTHR12802:SF155">
    <property type="entry name" value="DEUBIQUITINASE MYSM1"/>
    <property type="match status" value="1"/>
</dbReference>
<dbReference type="InterPro" id="IPR017884">
    <property type="entry name" value="SANT_dom"/>
</dbReference>
<dbReference type="PROSITE" id="PS51294">
    <property type="entry name" value="HTH_MYB"/>
    <property type="match status" value="1"/>
</dbReference>
<name>A0A7S0D0C8_9EUKA</name>
<gene>
    <name evidence="9" type="ORF">LAMO00422_LOCUS5428</name>
</gene>
<dbReference type="AlphaFoldDB" id="A0A7S0D0C8"/>
<dbReference type="InterPro" id="IPR017930">
    <property type="entry name" value="Myb_dom"/>
</dbReference>
<dbReference type="GO" id="GO:0010468">
    <property type="term" value="P:regulation of gene expression"/>
    <property type="evidence" value="ECO:0007669"/>
    <property type="project" value="UniProtKB-ARBA"/>
</dbReference>
<dbReference type="EMBL" id="HBEM01007729">
    <property type="protein sequence ID" value="CAD8439537.1"/>
    <property type="molecule type" value="Transcribed_RNA"/>
</dbReference>
<evidence type="ECO:0000256" key="2">
    <source>
        <dbReference type="ARBA" id="ARBA00023015"/>
    </source>
</evidence>
<proteinExistence type="predicted"/>
<dbReference type="CDD" id="cd00167">
    <property type="entry name" value="SANT"/>
    <property type="match status" value="1"/>
</dbReference>
<keyword evidence="5" id="KW-0539">Nucleus</keyword>
<sequence>MINVMHAPIHGRHHVHGARRWREENREVKHRLRKKYTIRNPRQQWTQEEHQRFVEAIKLYKRDWARVRAHVGTRTVIQIRSHAQKYFLKLQKLGKADCIPPRRNKISSTRQPQRLPPIQISASKHFQNRIVSAKRKLSSHQTQPTGKRSRIEYPMRVAEATDLITFVTKCEQETTPKQNQRDLGLWSSVGEHQEKYRLETHNCPRAHTRMTGSRSFVGEKAVYGLPKRHSLDGVEALLLLSQG</sequence>
<keyword evidence="4" id="KW-0804">Transcription</keyword>
<feature type="domain" description="Myb-like" evidence="6">
    <location>
        <begin position="42"/>
        <end position="87"/>
    </location>
</feature>
<protein>
    <submittedName>
        <fullName evidence="9">Uncharacterized protein</fullName>
    </submittedName>
</protein>
<dbReference type="InterPro" id="IPR006447">
    <property type="entry name" value="Myb_dom_plants"/>
</dbReference>
<evidence type="ECO:0000259" key="6">
    <source>
        <dbReference type="PROSITE" id="PS50090"/>
    </source>
</evidence>
<keyword evidence="2" id="KW-0805">Transcription regulation</keyword>
<dbReference type="SUPFAM" id="SSF46689">
    <property type="entry name" value="Homeodomain-like"/>
    <property type="match status" value="1"/>
</dbReference>